<feature type="region of interest" description="Disordered" evidence="1">
    <location>
        <begin position="38"/>
        <end position="75"/>
    </location>
</feature>
<evidence type="ECO:0000313" key="3">
    <source>
        <dbReference type="Proteomes" id="UP000283269"/>
    </source>
</evidence>
<evidence type="ECO:0000256" key="1">
    <source>
        <dbReference type="SAM" id="MobiDB-lite"/>
    </source>
</evidence>
<keyword evidence="3" id="KW-1185">Reference proteome</keyword>
<feature type="compositionally biased region" description="Low complexity" evidence="1">
    <location>
        <begin position="64"/>
        <end position="74"/>
    </location>
</feature>
<name>A0A409XF02_PSICY</name>
<accession>A0A409XF02</accession>
<dbReference type="EMBL" id="NHYD01001891">
    <property type="protein sequence ID" value="PPQ89369.1"/>
    <property type="molecule type" value="Genomic_DNA"/>
</dbReference>
<dbReference type="AlphaFoldDB" id="A0A409XF02"/>
<dbReference type="InParanoid" id="A0A409XF02"/>
<dbReference type="Proteomes" id="UP000283269">
    <property type="component" value="Unassembled WGS sequence"/>
</dbReference>
<organism evidence="2 3">
    <name type="scientific">Psilocybe cyanescens</name>
    <dbReference type="NCBI Taxonomy" id="93625"/>
    <lineage>
        <taxon>Eukaryota</taxon>
        <taxon>Fungi</taxon>
        <taxon>Dikarya</taxon>
        <taxon>Basidiomycota</taxon>
        <taxon>Agaricomycotina</taxon>
        <taxon>Agaricomycetes</taxon>
        <taxon>Agaricomycetidae</taxon>
        <taxon>Agaricales</taxon>
        <taxon>Agaricineae</taxon>
        <taxon>Strophariaceae</taxon>
        <taxon>Psilocybe</taxon>
    </lineage>
</organism>
<comment type="caution">
    <text evidence="2">The sequence shown here is derived from an EMBL/GenBank/DDBJ whole genome shotgun (WGS) entry which is preliminary data.</text>
</comment>
<feature type="region of interest" description="Disordered" evidence="1">
    <location>
        <begin position="1"/>
        <end position="22"/>
    </location>
</feature>
<reference evidence="2 3" key="1">
    <citation type="journal article" date="2018" name="Evol. Lett.">
        <title>Horizontal gene cluster transfer increased hallucinogenic mushroom diversity.</title>
        <authorList>
            <person name="Reynolds H.T."/>
            <person name="Vijayakumar V."/>
            <person name="Gluck-Thaler E."/>
            <person name="Korotkin H.B."/>
            <person name="Matheny P.B."/>
            <person name="Slot J.C."/>
        </authorList>
    </citation>
    <scope>NUCLEOTIDE SEQUENCE [LARGE SCALE GENOMIC DNA]</scope>
    <source>
        <strain evidence="2 3">2631</strain>
    </source>
</reference>
<gene>
    <name evidence="2" type="ORF">CVT25_002011</name>
</gene>
<sequence>MVASVALSPSAPSSSSTAPRSVMSPLVAAREMLLGGGGDADADCNDELSRSSFNSSHSSHDGNNDSNNDSSSSSEALHTQSVVLSIYRGPVILRVTLNEPGGARLSRVLIPAQTLSAFLSPFHISPINEFESTSKTQTIDGAESNGKTENNAQNKATSAIFGSINGALGGGEKGENKENYLDKATDIVQEYALKAGDQSNESAIEQAKDAQVARAIRTGCKTVTGNDFPIAEKTL</sequence>
<evidence type="ECO:0000313" key="2">
    <source>
        <dbReference type="EMBL" id="PPQ89369.1"/>
    </source>
</evidence>
<protein>
    <submittedName>
        <fullName evidence="2">Uncharacterized protein</fullName>
    </submittedName>
</protein>
<dbReference type="PANTHER" id="PTHR40462:SF1">
    <property type="entry name" value="EXPRESSED PROTEIN"/>
    <property type="match status" value="1"/>
</dbReference>
<proteinExistence type="predicted"/>
<dbReference type="OrthoDB" id="3050608at2759"/>
<dbReference type="PANTHER" id="PTHR40462">
    <property type="entry name" value="CHROMOSOME 1, WHOLE GENOME SHOTGUN SEQUENCE"/>
    <property type="match status" value="1"/>
</dbReference>